<organism evidence="1 2">
    <name type="scientific">Cytobacillus spartinae</name>
    <dbReference type="NCBI Taxonomy" id="3299023"/>
    <lineage>
        <taxon>Bacteria</taxon>
        <taxon>Bacillati</taxon>
        <taxon>Bacillota</taxon>
        <taxon>Bacilli</taxon>
        <taxon>Bacillales</taxon>
        <taxon>Bacillaceae</taxon>
        <taxon>Cytobacillus</taxon>
    </lineage>
</organism>
<evidence type="ECO:0000313" key="2">
    <source>
        <dbReference type="Proteomes" id="UP001601059"/>
    </source>
</evidence>
<dbReference type="RefSeq" id="WP_389359897.1">
    <property type="nucleotide sequence ID" value="NZ_JBIACK010000003.1"/>
</dbReference>
<sequence>MKHKVQMIVKYEVKQPFISQYQEVVKNIFRMLPAYEAIDFNVIQTDAEPNQIIETYMLPTEAHYHALKKLRKSEKHSVFGCLDQIIIGGLKQMECLALKK</sequence>
<protein>
    <submittedName>
        <fullName evidence="1">Uncharacterized protein</fullName>
    </submittedName>
</protein>
<evidence type="ECO:0000313" key="1">
    <source>
        <dbReference type="EMBL" id="MFE8700570.1"/>
    </source>
</evidence>
<dbReference type="EMBL" id="JBIACK010000003">
    <property type="protein sequence ID" value="MFE8700570.1"/>
    <property type="molecule type" value="Genomic_DNA"/>
</dbReference>
<keyword evidence="2" id="KW-1185">Reference proteome</keyword>
<gene>
    <name evidence="1" type="ORF">ACFYKX_08100</name>
</gene>
<proteinExistence type="predicted"/>
<reference evidence="1 2" key="1">
    <citation type="submission" date="2024-08" db="EMBL/GenBank/DDBJ databases">
        <title>Two novel Cytobacillus novel species.</title>
        <authorList>
            <person name="Liu G."/>
        </authorList>
    </citation>
    <scope>NUCLEOTIDE SEQUENCE [LARGE SCALE GENOMIC DNA]</scope>
    <source>
        <strain evidence="1 2">FJAT-54145</strain>
    </source>
</reference>
<dbReference type="Proteomes" id="UP001601059">
    <property type="component" value="Unassembled WGS sequence"/>
</dbReference>
<accession>A0ABW6K8Q1</accession>
<name>A0ABW6K8Q1_9BACI</name>
<comment type="caution">
    <text evidence="1">The sequence shown here is derived from an EMBL/GenBank/DDBJ whole genome shotgun (WGS) entry which is preliminary data.</text>
</comment>